<proteinExistence type="predicted"/>
<name>A0ABP8HSF4_9BURK</name>
<gene>
    <name evidence="4" type="ORF">GCM10023144_46940</name>
</gene>
<dbReference type="PANTHER" id="PTHR43818">
    <property type="entry name" value="BCDNA.GH03377"/>
    <property type="match status" value="1"/>
</dbReference>
<protein>
    <submittedName>
        <fullName evidence="4">Gfo/Idh/MocA family oxidoreductase</fullName>
    </submittedName>
</protein>
<organism evidence="4 5">
    <name type="scientific">Pigmentiphaga soli</name>
    <dbReference type="NCBI Taxonomy" id="1007095"/>
    <lineage>
        <taxon>Bacteria</taxon>
        <taxon>Pseudomonadati</taxon>
        <taxon>Pseudomonadota</taxon>
        <taxon>Betaproteobacteria</taxon>
        <taxon>Burkholderiales</taxon>
        <taxon>Alcaligenaceae</taxon>
        <taxon>Pigmentiphaga</taxon>
    </lineage>
</organism>
<dbReference type="SUPFAM" id="SSF55347">
    <property type="entry name" value="Glyceraldehyde-3-phosphate dehydrogenase-like, C-terminal domain"/>
    <property type="match status" value="1"/>
</dbReference>
<dbReference type="InterPro" id="IPR000683">
    <property type="entry name" value="Gfo/Idh/MocA-like_OxRdtase_N"/>
</dbReference>
<evidence type="ECO:0000256" key="1">
    <source>
        <dbReference type="ARBA" id="ARBA00023002"/>
    </source>
</evidence>
<evidence type="ECO:0000259" key="3">
    <source>
        <dbReference type="Pfam" id="PF19858"/>
    </source>
</evidence>
<reference evidence="5" key="1">
    <citation type="journal article" date="2019" name="Int. J. Syst. Evol. Microbiol.">
        <title>The Global Catalogue of Microorganisms (GCM) 10K type strain sequencing project: providing services to taxonomists for standard genome sequencing and annotation.</title>
        <authorList>
            <consortium name="The Broad Institute Genomics Platform"/>
            <consortium name="The Broad Institute Genome Sequencing Center for Infectious Disease"/>
            <person name="Wu L."/>
            <person name="Ma J."/>
        </authorList>
    </citation>
    <scope>NUCLEOTIDE SEQUENCE [LARGE SCALE GENOMIC DNA]</scope>
    <source>
        <strain evidence="5">JCM 17666</strain>
    </source>
</reference>
<dbReference type="InterPro" id="IPR045560">
    <property type="entry name" value="LigC_C"/>
</dbReference>
<keyword evidence="5" id="KW-1185">Reference proteome</keyword>
<dbReference type="RefSeq" id="WP_345252380.1">
    <property type="nucleotide sequence ID" value="NZ_BAABFO010000040.1"/>
</dbReference>
<dbReference type="EMBL" id="BAABFO010000040">
    <property type="protein sequence ID" value="GAA4343710.1"/>
    <property type="molecule type" value="Genomic_DNA"/>
</dbReference>
<dbReference type="InterPro" id="IPR050463">
    <property type="entry name" value="Gfo/Idh/MocA_oxidrdct_glycsds"/>
</dbReference>
<dbReference type="SUPFAM" id="SSF51735">
    <property type="entry name" value="NAD(P)-binding Rossmann-fold domains"/>
    <property type="match status" value="1"/>
</dbReference>
<evidence type="ECO:0000259" key="2">
    <source>
        <dbReference type="Pfam" id="PF01408"/>
    </source>
</evidence>
<dbReference type="Pfam" id="PF19858">
    <property type="entry name" value="OxRdtase_C"/>
    <property type="match status" value="1"/>
</dbReference>
<keyword evidence="1" id="KW-0560">Oxidoreductase</keyword>
<dbReference type="InterPro" id="IPR036291">
    <property type="entry name" value="NAD(P)-bd_dom_sf"/>
</dbReference>
<evidence type="ECO:0000313" key="5">
    <source>
        <dbReference type="Proteomes" id="UP001501671"/>
    </source>
</evidence>
<comment type="caution">
    <text evidence="4">The sequence shown here is derived from an EMBL/GenBank/DDBJ whole genome shotgun (WGS) entry which is preliminary data.</text>
</comment>
<sequence>MTSKTLGICIAGEGAMGASHARVLSSLPGVRLAAVVAGEAGAGRAFADKWRIPFHTLSFDEAIARPDVDAVVVATPSGMHADHAAAAARAGKHVLIEIPVALSLADSERLAQTQRDTGVTMMACHSRRFGPPHRHLRDRMRAGDFKLYHLVVETYFMRRTNLNMLGQPRSWVDNLLWHHACHSVDLAAWLLGDADFASYAQAGPDHPELGIPMDMSIAMRSRRDGTLVTMALSFNNEGPFGGFYRYIGEQGTFHAWRDELKDAQGNAVPLAGNAFELQDREFVDAIAQGRTPECDIHSVVPSMRLLDALQRSIDAQRR</sequence>
<feature type="domain" description="Gfo/Idh/MocA-like oxidoreductase N-terminal" evidence="2">
    <location>
        <begin position="8"/>
        <end position="123"/>
    </location>
</feature>
<dbReference type="Gene3D" id="3.30.360.10">
    <property type="entry name" value="Dihydrodipicolinate Reductase, domain 2"/>
    <property type="match status" value="1"/>
</dbReference>
<dbReference type="Gene3D" id="3.40.50.720">
    <property type="entry name" value="NAD(P)-binding Rossmann-like Domain"/>
    <property type="match status" value="1"/>
</dbReference>
<dbReference type="Pfam" id="PF01408">
    <property type="entry name" value="GFO_IDH_MocA"/>
    <property type="match status" value="1"/>
</dbReference>
<dbReference type="Proteomes" id="UP001501671">
    <property type="component" value="Unassembled WGS sequence"/>
</dbReference>
<dbReference type="PANTHER" id="PTHR43818:SF11">
    <property type="entry name" value="BCDNA.GH03377"/>
    <property type="match status" value="1"/>
</dbReference>
<evidence type="ECO:0000313" key="4">
    <source>
        <dbReference type="EMBL" id="GAA4343710.1"/>
    </source>
</evidence>
<accession>A0ABP8HSF4</accession>
<feature type="domain" description="4-carboxy-2-hydroxymuconate-6-semialdehyde dehydrogenase-like C-terminal" evidence="3">
    <location>
        <begin position="131"/>
        <end position="271"/>
    </location>
</feature>